<dbReference type="Proteomes" id="UP000307173">
    <property type="component" value="Unassembled WGS sequence"/>
</dbReference>
<dbReference type="SUPFAM" id="SSF49764">
    <property type="entry name" value="HSP20-like chaperones"/>
    <property type="match status" value="1"/>
</dbReference>
<accession>A0A4T0WXF9</accession>
<evidence type="ECO:0000256" key="4">
    <source>
        <dbReference type="SAM" id="MobiDB-lite"/>
    </source>
</evidence>
<proteinExistence type="inferred from homology"/>
<dbReference type="InterPro" id="IPR002068">
    <property type="entry name" value="A-crystallin/Hsp20_dom"/>
</dbReference>
<keyword evidence="7" id="KW-1185">Reference proteome</keyword>
<dbReference type="Gene3D" id="2.60.40.790">
    <property type="match status" value="1"/>
</dbReference>
<feature type="domain" description="SHSP" evidence="5">
    <location>
        <begin position="345"/>
        <end position="469"/>
    </location>
</feature>
<evidence type="ECO:0000256" key="3">
    <source>
        <dbReference type="RuleBase" id="RU003616"/>
    </source>
</evidence>
<dbReference type="CDD" id="cd06464">
    <property type="entry name" value="ACD_sHsps-like"/>
    <property type="match status" value="1"/>
</dbReference>
<dbReference type="PANTHER" id="PTHR11527">
    <property type="entry name" value="HEAT-SHOCK PROTEIN 20 FAMILY MEMBER"/>
    <property type="match status" value="1"/>
</dbReference>
<feature type="compositionally biased region" description="Basic and acidic residues" evidence="4">
    <location>
        <begin position="245"/>
        <end position="263"/>
    </location>
</feature>
<protein>
    <recommendedName>
        <fullName evidence="5">SHSP domain-containing protein</fullName>
    </recommendedName>
</protein>
<organism evidence="6 7">
    <name type="scientific">Pichia inconspicua</name>
    <dbReference type="NCBI Taxonomy" id="52247"/>
    <lineage>
        <taxon>Eukaryota</taxon>
        <taxon>Fungi</taxon>
        <taxon>Dikarya</taxon>
        <taxon>Ascomycota</taxon>
        <taxon>Saccharomycotina</taxon>
        <taxon>Pichiomycetes</taxon>
        <taxon>Pichiales</taxon>
        <taxon>Pichiaceae</taxon>
        <taxon>Pichia</taxon>
    </lineage>
</organism>
<evidence type="ECO:0000259" key="5">
    <source>
        <dbReference type="PROSITE" id="PS01031"/>
    </source>
</evidence>
<sequence length="485" mass="54342">MDPFFREFIDQQTAAQQRPQAAQRPIRRAVYTFPVVDGDEGYDIGESYGYNRHPCYSSFGEVPQRYGYGHGYGHGYGQPQPHTHVYQQRPASSVYVAPVRLTNPLYFKLNHGPSETDADGDIEIGNDEDALEEPIPEEPEVLQRNPLIGGEPPSKRHAHAFVRAPVAATVPEDDSRYYGYVRPEKLEFVEPKKPEVQPVYIMDRFGNLYPYNGTGGNSEKKEIGANELINLLLGGGNDGDEKETEGEGVKNKEEEPLTKKDLADILTKIAEQDAKESEEEKVDAASETKSIPEPVSENTNALPSRTPLKKQPTVPELKVHSGTSTDSFTHESENDVKVSAPQLKSKKLPFSPPVNIYEFKSKYIVVVSIPGVSKEFVDIDYHPSSNELIIKGEAKNQYLSEDDEVANSFVLKLSEQRFGKFERVIKLPTYPGIEDSEIKARFKDGMLEIKLPKIDESKVKKTPKKIQLEEVADEELERESSSGLI</sequence>
<evidence type="ECO:0000313" key="6">
    <source>
        <dbReference type="EMBL" id="TID18175.1"/>
    </source>
</evidence>
<dbReference type="InterPro" id="IPR008978">
    <property type="entry name" value="HSP20-like_chaperone"/>
</dbReference>
<dbReference type="AlphaFoldDB" id="A0A4T0WXF9"/>
<dbReference type="STRING" id="52247.A0A4T0WXF9"/>
<dbReference type="EMBL" id="SELW01000612">
    <property type="protein sequence ID" value="TID18175.1"/>
    <property type="molecule type" value="Genomic_DNA"/>
</dbReference>
<gene>
    <name evidence="6" type="ORF">CANINC_003916</name>
</gene>
<keyword evidence="1" id="KW-0346">Stress response</keyword>
<comment type="caution">
    <text evidence="6">The sequence shown here is derived from an EMBL/GenBank/DDBJ whole genome shotgun (WGS) entry which is preliminary data.</text>
</comment>
<evidence type="ECO:0000313" key="7">
    <source>
        <dbReference type="Proteomes" id="UP000307173"/>
    </source>
</evidence>
<feature type="region of interest" description="Disordered" evidence="4">
    <location>
        <begin position="234"/>
        <end position="340"/>
    </location>
</feature>
<dbReference type="InterPro" id="IPR031107">
    <property type="entry name" value="Small_HSP"/>
</dbReference>
<evidence type="ECO:0000256" key="1">
    <source>
        <dbReference type="ARBA" id="ARBA00023016"/>
    </source>
</evidence>
<evidence type="ECO:0000256" key="2">
    <source>
        <dbReference type="PROSITE-ProRule" id="PRU00285"/>
    </source>
</evidence>
<reference evidence="6 7" key="1">
    <citation type="journal article" date="2019" name="Front. Genet.">
        <title>Whole-Genome Sequencing of the Opportunistic Yeast Pathogen Candida inconspicua Uncovers Its Hybrid Origin.</title>
        <authorList>
            <person name="Mixao V."/>
            <person name="Hansen A.P."/>
            <person name="Saus E."/>
            <person name="Boekhout T."/>
            <person name="Lass-Florl C."/>
            <person name="Gabaldon T."/>
        </authorList>
    </citation>
    <scope>NUCLEOTIDE SEQUENCE [LARGE SCALE GENOMIC DNA]</scope>
    <source>
        <strain evidence="6 7">CBS 180</strain>
    </source>
</reference>
<name>A0A4T0WXF9_9ASCO</name>
<dbReference type="Pfam" id="PF00011">
    <property type="entry name" value="HSP20"/>
    <property type="match status" value="1"/>
</dbReference>
<comment type="similarity">
    <text evidence="2 3">Belongs to the small heat shock protein (HSP20) family.</text>
</comment>
<dbReference type="PROSITE" id="PS01031">
    <property type="entry name" value="SHSP"/>
    <property type="match status" value="1"/>
</dbReference>
<dbReference type="OrthoDB" id="5511210at2759"/>